<gene>
    <name evidence="1" type="ORF">FSP39_016606</name>
</gene>
<reference evidence="1" key="1">
    <citation type="submission" date="2019-08" db="EMBL/GenBank/DDBJ databases">
        <title>The improved chromosome-level genome for the pearl oyster Pinctada fucata martensii using PacBio sequencing and Hi-C.</title>
        <authorList>
            <person name="Zheng Z."/>
        </authorList>
    </citation>
    <scope>NUCLEOTIDE SEQUENCE</scope>
    <source>
        <strain evidence="1">ZZ-2019</strain>
        <tissue evidence="1">Adductor muscle</tissue>
    </source>
</reference>
<sequence>MSFMKTDVSDEKDSVIEKVVELNMSRGDKQEIPIDFEAIRDKIVYDEMGNQIRFGDIYKHQKTIIVFTRHFLCFICKDYVEDLAIVPLEYLQEANVRLVVIGPAPYKFIKNFRKETGFVGTMYTDPERELYQLLKLKDKTQHGQLKGSKHIKQGLFMGIMKSMWRAMQVQEYQGNVAQQGGAFVIGPGEVIHHAHIEKNATDQCPINDLLEEAGVQLVSFPKDTRVMHL</sequence>
<dbReference type="AlphaFoldDB" id="A0AA88XVC8"/>
<organism evidence="1 2">
    <name type="scientific">Pinctada imbricata</name>
    <name type="common">Atlantic pearl-oyster</name>
    <name type="synonym">Pinctada martensii</name>
    <dbReference type="NCBI Taxonomy" id="66713"/>
    <lineage>
        <taxon>Eukaryota</taxon>
        <taxon>Metazoa</taxon>
        <taxon>Spiralia</taxon>
        <taxon>Lophotrochozoa</taxon>
        <taxon>Mollusca</taxon>
        <taxon>Bivalvia</taxon>
        <taxon>Autobranchia</taxon>
        <taxon>Pteriomorphia</taxon>
        <taxon>Pterioida</taxon>
        <taxon>Pterioidea</taxon>
        <taxon>Pteriidae</taxon>
        <taxon>Pinctada</taxon>
    </lineage>
</organism>
<name>A0AA88XVC8_PINIB</name>
<accession>A0AA88XVC8</accession>
<dbReference type="CDD" id="cd02970">
    <property type="entry name" value="PRX_like2"/>
    <property type="match status" value="1"/>
</dbReference>
<dbReference type="InterPro" id="IPR032801">
    <property type="entry name" value="PXL2A/B/C"/>
</dbReference>
<dbReference type="PANTHER" id="PTHR28630">
    <property type="match status" value="1"/>
</dbReference>
<evidence type="ECO:0000313" key="1">
    <source>
        <dbReference type="EMBL" id="KAK3091027.1"/>
    </source>
</evidence>
<dbReference type="InterPro" id="IPR036249">
    <property type="entry name" value="Thioredoxin-like_sf"/>
</dbReference>
<proteinExistence type="predicted"/>
<keyword evidence="2" id="KW-1185">Reference proteome</keyword>
<comment type="caution">
    <text evidence="1">The sequence shown here is derived from an EMBL/GenBank/DDBJ whole genome shotgun (WGS) entry which is preliminary data.</text>
</comment>
<dbReference type="PANTHER" id="PTHR28630:SF3">
    <property type="entry name" value="PEROXIREDOXIN-LIKE 2C"/>
    <property type="match status" value="1"/>
</dbReference>
<dbReference type="SUPFAM" id="SSF52833">
    <property type="entry name" value="Thioredoxin-like"/>
    <property type="match status" value="1"/>
</dbReference>
<dbReference type="Pfam" id="PF13911">
    <property type="entry name" value="AhpC-TSA_2"/>
    <property type="match status" value="1"/>
</dbReference>
<evidence type="ECO:0000313" key="2">
    <source>
        <dbReference type="Proteomes" id="UP001186944"/>
    </source>
</evidence>
<dbReference type="Gene3D" id="3.40.30.10">
    <property type="entry name" value="Glutaredoxin"/>
    <property type="match status" value="1"/>
</dbReference>
<dbReference type="Proteomes" id="UP001186944">
    <property type="component" value="Unassembled WGS sequence"/>
</dbReference>
<dbReference type="EMBL" id="VSWD01000010">
    <property type="protein sequence ID" value="KAK3091027.1"/>
    <property type="molecule type" value="Genomic_DNA"/>
</dbReference>
<protein>
    <submittedName>
        <fullName evidence="1">Uncharacterized protein</fullName>
    </submittedName>
</protein>